<reference evidence="3" key="1">
    <citation type="submission" date="2023-01" db="EMBL/GenBank/DDBJ databases">
        <title>Genome assembly of the deep-sea coral Lophelia pertusa.</title>
        <authorList>
            <person name="Herrera S."/>
            <person name="Cordes E."/>
        </authorList>
    </citation>
    <scope>NUCLEOTIDE SEQUENCE</scope>
    <source>
        <strain evidence="3">USNM1676648</strain>
        <tissue evidence="3">Polyp</tissue>
    </source>
</reference>
<organism evidence="3 4">
    <name type="scientific">Desmophyllum pertusum</name>
    <dbReference type="NCBI Taxonomy" id="174260"/>
    <lineage>
        <taxon>Eukaryota</taxon>
        <taxon>Metazoa</taxon>
        <taxon>Cnidaria</taxon>
        <taxon>Anthozoa</taxon>
        <taxon>Hexacorallia</taxon>
        <taxon>Scleractinia</taxon>
        <taxon>Caryophylliina</taxon>
        <taxon>Caryophylliidae</taxon>
        <taxon>Desmophyllum</taxon>
    </lineage>
</organism>
<feature type="region of interest" description="Disordered" evidence="1">
    <location>
        <begin position="77"/>
        <end position="142"/>
    </location>
</feature>
<feature type="compositionally biased region" description="Acidic residues" evidence="1">
    <location>
        <begin position="82"/>
        <end position="95"/>
    </location>
</feature>
<sequence length="251" mass="28237">MPNPAEGLLFFRLNQCEYTWTNKFLPAEICMGRSTSANTRGQINSYRLTSNPSNETIANGRHVIGLQIPLRLRRASAAGCADEQEEGEEEEEDERDPAFIERDSQQQGTEDNADLHRKRSLESSCSEANGVKQNKMDDSKTKSQLMLMYGKNDRSNRKILVAEEFKKGKSLQEIADQIRVAKATAEIYGIDAFAAGIPLDHNQLAAELGIEDHQFNAIKKCIQCNVDFKLKAVKDSLEVYTYNQIRFVLGV</sequence>
<evidence type="ECO:0000313" key="4">
    <source>
        <dbReference type="Proteomes" id="UP001163046"/>
    </source>
</evidence>
<name>A0A9W9ZQB5_9CNID</name>
<protein>
    <recommendedName>
        <fullName evidence="2">Helicase Helix-turn-helix domain-containing protein</fullName>
    </recommendedName>
</protein>
<evidence type="ECO:0000259" key="2">
    <source>
        <dbReference type="Pfam" id="PF14493"/>
    </source>
</evidence>
<evidence type="ECO:0000256" key="1">
    <source>
        <dbReference type="SAM" id="MobiDB-lite"/>
    </source>
</evidence>
<accession>A0A9W9ZQB5</accession>
<dbReference type="OrthoDB" id="5959916at2759"/>
<gene>
    <name evidence="3" type="ORF">OS493_012320</name>
</gene>
<dbReference type="Pfam" id="PF14493">
    <property type="entry name" value="HTH_40"/>
    <property type="match status" value="1"/>
</dbReference>
<proteinExistence type="predicted"/>
<dbReference type="InterPro" id="IPR029491">
    <property type="entry name" value="Helicase_HTH"/>
</dbReference>
<dbReference type="EMBL" id="MU825878">
    <property type="protein sequence ID" value="KAJ7385987.1"/>
    <property type="molecule type" value="Genomic_DNA"/>
</dbReference>
<dbReference type="AlphaFoldDB" id="A0A9W9ZQB5"/>
<evidence type="ECO:0000313" key="3">
    <source>
        <dbReference type="EMBL" id="KAJ7385987.1"/>
    </source>
</evidence>
<keyword evidence="4" id="KW-1185">Reference proteome</keyword>
<dbReference type="Proteomes" id="UP001163046">
    <property type="component" value="Unassembled WGS sequence"/>
</dbReference>
<feature type="domain" description="Helicase Helix-turn-helix" evidence="2">
    <location>
        <begin position="165"/>
        <end position="249"/>
    </location>
</feature>
<comment type="caution">
    <text evidence="3">The sequence shown here is derived from an EMBL/GenBank/DDBJ whole genome shotgun (WGS) entry which is preliminary data.</text>
</comment>